<dbReference type="InterPro" id="IPR039538">
    <property type="entry name" value="BetI_C"/>
</dbReference>
<evidence type="ECO:0000256" key="1">
    <source>
        <dbReference type="ARBA" id="ARBA00022491"/>
    </source>
</evidence>
<gene>
    <name evidence="6" type="ORF">UFOPK4237_01257</name>
</gene>
<dbReference type="InterPro" id="IPR036271">
    <property type="entry name" value="Tet_transcr_reg_TetR-rel_C_sf"/>
</dbReference>
<evidence type="ECO:0000256" key="2">
    <source>
        <dbReference type="ARBA" id="ARBA00023015"/>
    </source>
</evidence>
<dbReference type="SUPFAM" id="SSF48498">
    <property type="entry name" value="Tetracyclin repressor-like, C-terminal domain"/>
    <property type="match status" value="1"/>
</dbReference>
<proteinExistence type="predicted"/>
<dbReference type="GO" id="GO:0000976">
    <property type="term" value="F:transcription cis-regulatory region binding"/>
    <property type="evidence" value="ECO:0007669"/>
    <property type="project" value="TreeGrafter"/>
</dbReference>
<keyword evidence="4" id="KW-0804">Transcription</keyword>
<name>A0A6J7SI70_9ZZZZ</name>
<feature type="domain" description="HTH tetR-type" evidence="5">
    <location>
        <begin position="8"/>
        <end position="68"/>
    </location>
</feature>
<dbReference type="GO" id="GO:0003700">
    <property type="term" value="F:DNA-binding transcription factor activity"/>
    <property type="evidence" value="ECO:0007669"/>
    <property type="project" value="TreeGrafter"/>
</dbReference>
<protein>
    <submittedName>
        <fullName evidence="6">Unannotated protein</fullName>
    </submittedName>
</protein>
<dbReference type="Gene3D" id="1.10.357.10">
    <property type="entry name" value="Tetracycline Repressor, domain 2"/>
    <property type="match status" value="1"/>
</dbReference>
<dbReference type="InterPro" id="IPR050109">
    <property type="entry name" value="HTH-type_TetR-like_transc_reg"/>
</dbReference>
<keyword evidence="2" id="KW-0805">Transcription regulation</keyword>
<reference evidence="6" key="1">
    <citation type="submission" date="2020-05" db="EMBL/GenBank/DDBJ databases">
        <authorList>
            <person name="Chiriac C."/>
            <person name="Salcher M."/>
            <person name="Ghai R."/>
            <person name="Kavagutti S V."/>
        </authorList>
    </citation>
    <scope>NUCLEOTIDE SEQUENCE</scope>
</reference>
<dbReference type="SUPFAM" id="SSF46689">
    <property type="entry name" value="Homeodomain-like"/>
    <property type="match status" value="1"/>
</dbReference>
<dbReference type="EMBL" id="CAFBPZ010000096">
    <property type="protein sequence ID" value="CAB5041114.1"/>
    <property type="molecule type" value="Genomic_DNA"/>
</dbReference>
<organism evidence="6">
    <name type="scientific">freshwater metagenome</name>
    <dbReference type="NCBI Taxonomy" id="449393"/>
    <lineage>
        <taxon>unclassified sequences</taxon>
        <taxon>metagenomes</taxon>
        <taxon>ecological metagenomes</taxon>
    </lineage>
</organism>
<evidence type="ECO:0000256" key="4">
    <source>
        <dbReference type="ARBA" id="ARBA00023163"/>
    </source>
</evidence>
<evidence type="ECO:0000313" key="6">
    <source>
        <dbReference type="EMBL" id="CAB5041114.1"/>
    </source>
</evidence>
<dbReference type="AlphaFoldDB" id="A0A6J7SI70"/>
<dbReference type="InterPro" id="IPR001647">
    <property type="entry name" value="HTH_TetR"/>
</dbReference>
<sequence>MPKIVDHDARRSLIIYALWRVVARDGASAVSVRSVASEAGVSRSGMAYYFKSHGQLLAMAIEQMVQSVTDEILSIDLLGCDVDRATDALQAMVPDTPMRRRQSQVWLLLMAQADASPEVARVLHQLNTTVRAGIHDILQALVNSQLVSRDRDLEVEVATLHALIDGLSALSLTDLKLASQTSTRLVLHRAVTGLAIPMGVNA</sequence>
<dbReference type="Pfam" id="PF13977">
    <property type="entry name" value="TetR_C_6"/>
    <property type="match status" value="1"/>
</dbReference>
<dbReference type="PANTHER" id="PTHR30055">
    <property type="entry name" value="HTH-TYPE TRANSCRIPTIONAL REGULATOR RUTR"/>
    <property type="match status" value="1"/>
</dbReference>
<keyword evidence="1" id="KW-0678">Repressor</keyword>
<evidence type="ECO:0000256" key="3">
    <source>
        <dbReference type="ARBA" id="ARBA00023125"/>
    </source>
</evidence>
<dbReference type="PROSITE" id="PS50977">
    <property type="entry name" value="HTH_TETR_2"/>
    <property type="match status" value="1"/>
</dbReference>
<dbReference type="InterPro" id="IPR009057">
    <property type="entry name" value="Homeodomain-like_sf"/>
</dbReference>
<accession>A0A6J7SI70</accession>
<evidence type="ECO:0000259" key="5">
    <source>
        <dbReference type="PROSITE" id="PS50977"/>
    </source>
</evidence>
<keyword evidence="3" id="KW-0238">DNA-binding</keyword>
<dbReference type="Pfam" id="PF00440">
    <property type="entry name" value="TetR_N"/>
    <property type="match status" value="1"/>
</dbReference>
<dbReference type="PANTHER" id="PTHR30055:SF226">
    <property type="entry name" value="HTH-TYPE TRANSCRIPTIONAL REGULATOR PKSA"/>
    <property type="match status" value="1"/>
</dbReference>